<dbReference type="InterPro" id="IPR050577">
    <property type="entry name" value="MAPR/NEUFC/NENF-like"/>
</dbReference>
<dbReference type="GO" id="GO:0012505">
    <property type="term" value="C:endomembrane system"/>
    <property type="evidence" value="ECO:0007669"/>
    <property type="project" value="TreeGrafter"/>
</dbReference>
<evidence type="ECO:0000313" key="5">
    <source>
        <dbReference type="Proteomes" id="UP000054270"/>
    </source>
</evidence>
<feature type="domain" description="Cytochrome b5 heme-binding" evidence="3">
    <location>
        <begin position="139"/>
        <end position="234"/>
    </location>
</feature>
<gene>
    <name evidence="4" type="ORF">HYPSUDRAFT_65498</name>
</gene>
<dbReference type="GO" id="GO:0016020">
    <property type="term" value="C:membrane"/>
    <property type="evidence" value="ECO:0007669"/>
    <property type="project" value="TreeGrafter"/>
</dbReference>
<keyword evidence="5" id="KW-1185">Reference proteome</keyword>
<dbReference type="SUPFAM" id="SSF55856">
    <property type="entry name" value="Cytochrome b5-like heme/steroid binding domain"/>
    <property type="match status" value="1"/>
</dbReference>
<dbReference type="Gene3D" id="3.10.120.10">
    <property type="entry name" value="Cytochrome b5-like heme/steroid binding domain"/>
    <property type="match status" value="1"/>
</dbReference>
<dbReference type="Pfam" id="PF00173">
    <property type="entry name" value="Cyt-b5"/>
    <property type="match status" value="1"/>
</dbReference>
<evidence type="ECO:0000313" key="4">
    <source>
        <dbReference type="EMBL" id="KJA24619.1"/>
    </source>
</evidence>
<dbReference type="Proteomes" id="UP000054270">
    <property type="component" value="Unassembled WGS sequence"/>
</dbReference>
<feature type="region of interest" description="Disordered" evidence="2">
    <location>
        <begin position="250"/>
        <end position="287"/>
    </location>
</feature>
<dbReference type="OrthoDB" id="10257697at2759"/>
<evidence type="ECO:0000256" key="1">
    <source>
        <dbReference type="ARBA" id="ARBA00038357"/>
    </source>
</evidence>
<organism evidence="4 5">
    <name type="scientific">Hypholoma sublateritium (strain FD-334 SS-4)</name>
    <dbReference type="NCBI Taxonomy" id="945553"/>
    <lineage>
        <taxon>Eukaryota</taxon>
        <taxon>Fungi</taxon>
        <taxon>Dikarya</taxon>
        <taxon>Basidiomycota</taxon>
        <taxon>Agaricomycotina</taxon>
        <taxon>Agaricomycetes</taxon>
        <taxon>Agaricomycetidae</taxon>
        <taxon>Agaricales</taxon>
        <taxon>Agaricineae</taxon>
        <taxon>Strophariaceae</taxon>
        <taxon>Hypholoma</taxon>
    </lineage>
</organism>
<dbReference type="InterPro" id="IPR036400">
    <property type="entry name" value="Cyt_B5-like_heme/steroid_sf"/>
</dbReference>
<protein>
    <recommendedName>
        <fullName evidence="3">Cytochrome b5 heme-binding domain-containing protein</fullName>
    </recommendedName>
</protein>
<reference evidence="5" key="1">
    <citation type="submission" date="2014-04" db="EMBL/GenBank/DDBJ databases">
        <title>Evolutionary Origins and Diversification of the Mycorrhizal Mutualists.</title>
        <authorList>
            <consortium name="DOE Joint Genome Institute"/>
            <consortium name="Mycorrhizal Genomics Consortium"/>
            <person name="Kohler A."/>
            <person name="Kuo A."/>
            <person name="Nagy L.G."/>
            <person name="Floudas D."/>
            <person name="Copeland A."/>
            <person name="Barry K.W."/>
            <person name="Cichocki N."/>
            <person name="Veneault-Fourrey C."/>
            <person name="LaButti K."/>
            <person name="Lindquist E.A."/>
            <person name="Lipzen A."/>
            <person name="Lundell T."/>
            <person name="Morin E."/>
            <person name="Murat C."/>
            <person name="Riley R."/>
            <person name="Ohm R."/>
            <person name="Sun H."/>
            <person name="Tunlid A."/>
            <person name="Henrissat B."/>
            <person name="Grigoriev I.V."/>
            <person name="Hibbett D.S."/>
            <person name="Martin F."/>
        </authorList>
    </citation>
    <scope>NUCLEOTIDE SEQUENCE [LARGE SCALE GENOMIC DNA]</scope>
    <source>
        <strain evidence="5">FD-334 SS-4</strain>
    </source>
</reference>
<dbReference type="OMA" id="HWKKFFA"/>
<feature type="compositionally biased region" description="Basic and acidic residues" evidence="2">
    <location>
        <begin position="259"/>
        <end position="287"/>
    </location>
</feature>
<evidence type="ECO:0000256" key="2">
    <source>
        <dbReference type="SAM" id="MobiDB-lite"/>
    </source>
</evidence>
<dbReference type="InterPro" id="IPR001199">
    <property type="entry name" value="Cyt_B5-like_heme/steroid-bd"/>
</dbReference>
<evidence type="ECO:0000259" key="3">
    <source>
        <dbReference type="SMART" id="SM01117"/>
    </source>
</evidence>
<sequence>MSWMGELAGGEAPPRFVDDSTEKVPDPNIPGRMVSTKSANRPFLAYKEYRDEQEALHAAWLEKKEARDEKIARGEKVGPLERDPTAVTEVGALGLLKFFVVLLVVLALSGKFITGSYTWEHRSKWLQVKTYWPQNQRLFSENVLAQFDGKDGRPYYLAIDGDVYDVSSGKAYQEGGSYNHFVGIDAARAFGTGCFKEHRTHDTRGMTEQELRGLAHWKKFYTEHKDYVKIGRVSHPPIHPDTPVPVHCDPKKAAAQAKAAEEAKKAAQAKVKDEKPKTPNKDGHEEL</sequence>
<dbReference type="PANTHER" id="PTHR10281">
    <property type="entry name" value="MEMBRANE-ASSOCIATED PROGESTERONE RECEPTOR COMPONENT-RELATED"/>
    <property type="match status" value="1"/>
</dbReference>
<dbReference type="AlphaFoldDB" id="A0A0D2P156"/>
<accession>A0A0D2P156</accession>
<name>A0A0D2P156_HYPSF</name>
<dbReference type="PANTHER" id="PTHR10281:SF76">
    <property type="entry name" value="CALCUTTA CUP-RELATED"/>
    <property type="match status" value="1"/>
</dbReference>
<proteinExistence type="inferred from homology"/>
<feature type="region of interest" description="Disordered" evidence="2">
    <location>
        <begin position="1"/>
        <end position="35"/>
    </location>
</feature>
<dbReference type="SMART" id="SM01117">
    <property type="entry name" value="Cyt-b5"/>
    <property type="match status" value="1"/>
</dbReference>
<feature type="compositionally biased region" description="Basic and acidic residues" evidence="2">
    <location>
        <begin position="16"/>
        <end position="25"/>
    </location>
</feature>
<comment type="similarity">
    <text evidence="1">Belongs to the cytochrome b5 family. MAPR subfamily.</text>
</comment>
<dbReference type="EMBL" id="KN817536">
    <property type="protein sequence ID" value="KJA24619.1"/>
    <property type="molecule type" value="Genomic_DNA"/>
</dbReference>